<dbReference type="InterPro" id="IPR016162">
    <property type="entry name" value="Ald_DH_N"/>
</dbReference>
<dbReference type="Proteomes" id="UP000886842">
    <property type="component" value="Unassembled WGS sequence"/>
</dbReference>
<reference evidence="3" key="1">
    <citation type="submission" date="2020-10" db="EMBL/GenBank/DDBJ databases">
        <authorList>
            <person name="Gilroy R."/>
        </authorList>
    </citation>
    <scope>NUCLEOTIDE SEQUENCE</scope>
    <source>
        <strain evidence="3">ChiGjej1B1-24693</strain>
    </source>
</reference>
<dbReference type="Gene3D" id="3.40.309.10">
    <property type="entry name" value="Aldehyde Dehydrogenase, Chain A, domain 2"/>
    <property type="match status" value="1"/>
</dbReference>
<dbReference type="InterPro" id="IPR016161">
    <property type="entry name" value="Ald_DH/histidinol_DH"/>
</dbReference>
<dbReference type="Pfam" id="PF00171">
    <property type="entry name" value="Aldedh"/>
    <property type="match status" value="1"/>
</dbReference>
<dbReference type="PANTHER" id="PTHR43353:SF3">
    <property type="entry name" value="ALDEHYDE DEHYDROGENASE-RELATED"/>
    <property type="match status" value="1"/>
</dbReference>
<accession>A0A9D1KNS5</accession>
<dbReference type="EMBL" id="DVLP01000449">
    <property type="protein sequence ID" value="HIT77010.1"/>
    <property type="molecule type" value="Genomic_DNA"/>
</dbReference>
<protein>
    <submittedName>
        <fullName evidence="3">Aldehyde dehydrogenase (NADP(+))</fullName>
    </submittedName>
</protein>
<dbReference type="GO" id="GO:0016620">
    <property type="term" value="F:oxidoreductase activity, acting on the aldehyde or oxo group of donors, NAD or NADP as acceptor"/>
    <property type="evidence" value="ECO:0007669"/>
    <property type="project" value="InterPro"/>
</dbReference>
<dbReference type="AlphaFoldDB" id="A0A9D1KNS5"/>
<evidence type="ECO:0000256" key="1">
    <source>
        <dbReference type="ARBA" id="ARBA00023002"/>
    </source>
</evidence>
<name>A0A9D1KNS5_9ACTN</name>
<dbReference type="CDD" id="cd07129">
    <property type="entry name" value="ALDH_KGSADH"/>
    <property type="match status" value="1"/>
</dbReference>
<dbReference type="InterPro" id="IPR050740">
    <property type="entry name" value="Aldehyde_DH_Superfamily"/>
</dbReference>
<comment type="caution">
    <text evidence="3">The sequence shown here is derived from an EMBL/GenBank/DDBJ whole genome shotgun (WGS) entry which is preliminary data.</text>
</comment>
<dbReference type="PANTHER" id="PTHR43353">
    <property type="entry name" value="SUCCINATE-SEMIALDEHYDE DEHYDROGENASE, MITOCHONDRIAL"/>
    <property type="match status" value="1"/>
</dbReference>
<sequence>MSVIAGRPVAGDGEEFRAVDPATGTALEPAYRALSAPRIEEAVTAAATAFEVYRDTTPQQRAAFLRTIADNLDARRDALVERALVETGLPEARLTGEVGRTSGQLRLMADEVELGEHQGVRIDHAQPDRSPAPAPDLRLRSIPIGPVVVFGASNFPFAFSTAGGDTAAALAAGCPVIVKAHNAHPGTAELAAGAIADAVNSCGLPPGTFSLLYGVGNEIGEHLVAHPDVRGVGFTGSRAGGLALLRIAQARPTPIPVYAEMSSINPVIVLPGRAKAVDEVAQGYLGSLTLGSGQFCTNPGLLFVPEEAAELRTAIGAAVGETRGQTMLTEPISDAYRDGVARLDSIDVLGRGAEGDGPNAPAPVVAAVTTAQLRDTPGLADEVFGAASLVVSYRDLEDVIDTLDLLEGQLTVSVHVEPSDHEALRTLLPTLEDLAGRIIVNAWPTGVEVTHAMVHGGPFPATSDGRSTSVGTLAITRFQRPVSYQGLPEDLLPQAIRDENPYGLPRRVDGTLER</sequence>
<evidence type="ECO:0000313" key="4">
    <source>
        <dbReference type="Proteomes" id="UP000886842"/>
    </source>
</evidence>
<evidence type="ECO:0000313" key="3">
    <source>
        <dbReference type="EMBL" id="HIT77010.1"/>
    </source>
</evidence>
<feature type="domain" description="Aldehyde dehydrogenase" evidence="2">
    <location>
        <begin position="11"/>
        <end position="456"/>
    </location>
</feature>
<dbReference type="InterPro" id="IPR016163">
    <property type="entry name" value="Ald_DH_C"/>
</dbReference>
<reference evidence="3" key="2">
    <citation type="journal article" date="2021" name="PeerJ">
        <title>Extensive microbial diversity within the chicken gut microbiome revealed by metagenomics and culture.</title>
        <authorList>
            <person name="Gilroy R."/>
            <person name="Ravi A."/>
            <person name="Getino M."/>
            <person name="Pursley I."/>
            <person name="Horton D.L."/>
            <person name="Alikhan N.F."/>
            <person name="Baker D."/>
            <person name="Gharbi K."/>
            <person name="Hall N."/>
            <person name="Watson M."/>
            <person name="Adriaenssens E.M."/>
            <person name="Foster-Nyarko E."/>
            <person name="Jarju S."/>
            <person name="Secka A."/>
            <person name="Antonio M."/>
            <person name="Oren A."/>
            <person name="Chaudhuri R.R."/>
            <person name="La Ragione R."/>
            <person name="Hildebrand F."/>
            <person name="Pallen M.J."/>
        </authorList>
    </citation>
    <scope>NUCLEOTIDE SEQUENCE</scope>
    <source>
        <strain evidence="3">ChiGjej1B1-24693</strain>
    </source>
</reference>
<gene>
    <name evidence="3" type="ORF">IAA98_15640</name>
</gene>
<organism evidence="3 4">
    <name type="scientific">Candidatus Avipropionibacterium avicola</name>
    <dbReference type="NCBI Taxonomy" id="2840701"/>
    <lineage>
        <taxon>Bacteria</taxon>
        <taxon>Bacillati</taxon>
        <taxon>Actinomycetota</taxon>
        <taxon>Actinomycetes</taxon>
        <taxon>Propionibacteriales</taxon>
        <taxon>Propionibacteriaceae</taxon>
        <taxon>Propionibacteriaceae incertae sedis</taxon>
        <taxon>Candidatus Avipropionibacterium</taxon>
    </lineage>
</organism>
<dbReference type="InterPro" id="IPR044151">
    <property type="entry name" value="ALDH_KGSADH"/>
</dbReference>
<dbReference type="SUPFAM" id="SSF53720">
    <property type="entry name" value="ALDH-like"/>
    <property type="match status" value="1"/>
</dbReference>
<proteinExistence type="predicted"/>
<evidence type="ECO:0000259" key="2">
    <source>
        <dbReference type="Pfam" id="PF00171"/>
    </source>
</evidence>
<dbReference type="InterPro" id="IPR015590">
    <property type="entry name" value="Aldehyde_DH_dom"/>
</dbReference>
<keyword evidence="1" id="KW-0560">Oxidoreductase</keyword>
<dbReference type="Gene3D" id="3.40.605.10">
    <property type="entry name" value="Aldehyde Dehydrogenase, Chain A, domain 1"/>
    <property type="match status" value="1"/>
</dbReference>